<dbReference type="EMBL" id="BJYZ01000005">
    <property type="protein sequence ID" value="GEO37152.1"/>
    <property type="molecule type" value="Genomic_DNA"/>
</dbReference>
<dbReference type="Gene3D" id="3.30.450.20">
    <property type="entry name" value="PAS domain"/>
    <property type="match status" value="1"/>
</dbReference>
<reference evidence="2 3" key="1">
    <citation type="submission" date="2019-07" db="EMBL/GenBank/DDBJ databases">
        <title>Whole genome shotgun sequence of Skermanella aerolata NBRC 106429.</title>
        <authorList>
            <person name="Hosoyama A."/>
            <person name="Uohara A."/>
            <person name="Ohji S."/>
            <person name="Ichikawa N."/>
        </authorList>
    </citation>
    <scope>NUCLEOTIDE SEQUENCE [LARGE SCALE GENOMIC DNA]</scope>
    <source>
        <strain evidence="2 3">NBRC 106429</strain>
    </source>
</reference>
<keyword evidence="3" id="KW-1185">Reference proteome</keyword>
<evidence type="ECO:0000313" key="3">
    <source>
        <dbReference type="Proteomes" id="UP000321523"/>
    </source>
</evidence>
<evidence type="ECO:0000256" key="1">
    <source>
        <dbReference type="SAM" id="Coils"/>
    </source>
</evidence>
<accession>A0A512DL00</accession>
<proteinExistence type="predicted"/>
<feature type="coiled-coil region" evidence="1">
    <location>
        <begin position="43"/>
        <end position="84"/>
    </location>
</feature>
<dbReference type="RefSeq" id="WP_044433951.1">
    <property type="nucleotide sequence ID" value="NZ_BJYZ01000005.1"/>
</dbReference>
<dbReference type="SUPFAM" id="SSF55785">
    <property type="entry name" value="PYP-like sensor domain (PAS domain)"/>
    <property type="match status" value="1"/>
</dbReference>
<dbReference type="Proteomes" id="UP000321523">
    <property type="component" value="Unassembled WGS sequence"/>
</dbReference>
<name>A0A512DL00_9PROT</name>
<comment type="caution">
    <text evidence="2">The sequence shown here is derived from an EMBL/GenBank/DDBJ whole genome shotgun (WGS) entry which is preliminary data.</text>
</comment>
<keyword evidence="1" id="KW-0175">Coiled coil</keyword>
<organism evidence="2 3">
    <name type="scientific">Skermanella aerolata</name>
    <dbReference type="NCBI Taxonomy" id="393310"/>
    <lineage>
        <taxon>Bacteria</taxon>
        <taxon>Pseudomonadati</taxon>
        <taxon>Pseudomonadota</taxon>
        <taxon>Alphaproteobacteria</taxon>
        <taxon>Rhodospirillales</taxon>
        <taxon>Azospirillaceae</taxon>
        <taxon>Skermanella</taxon>
    </lineage>
</organism>
<evidence type="ECO:0000313" key="2">
    <source>
        <dbReference type="EMBL" id="GEO37152.1"/>
    </source>
</evidence>
<sequence>MTRSRKIRRQLRRAFDTEDVGLLKRLGSNHAADVLLTGFDHFLDQVEASYAQSDEKLKLAARNLQISSDELTEANRELEALNAAMRSMLGGLGQALMLFGRDGLCGDTYSSACLDLFGRSPAGRPIFDVLGLREDARLLFRAAVDLAFGDGGTATFEEVMATVPRWVAQPDGRVVGVSYRPIRDHAGRLISILAIATVRP</sequence>
<dbReference type="InterPro" id="IPR035965">
    <property type="entry name" value="PAS-like_dom_sf"/>
</dbReference>
<protein>
    <submittedName>
        <fullName evidence="2">Uncharacterized protein</fullName>
    </submittedName>
</protein>
<dbReference type="AlphaFoldDB" id="A0A512DL00"/>
<gene>
    <name evidence="2" type="ORF">SAE02_13000</name>
</gene>